<keyword evidence="5 7" id="KW-0964">Secreted</keyword>
<feature type="domain" description="Flagellar basal-body/hook protein C-terminal" evidence="9">
    <location>
        <begin position="528"/>
        <end position="562"/>
    </location>
</feature>
<dbReference type="GO" id="GO:0044780">
    <property type="term" value="P:bacterial-type flagellum assembly"/>
    <property type="evidence" value="ECO:0007669"/>
    <property type="project" value="InterPro"/>
</dbReference>
<dbReference type="AlphaFoldDB" id="A0A0M6WHH0"/>
<dbReference type="PROSITE" id="PS00588">
    <property type="entry name" value="FLAGELLA_BB_ROD"/>
    <property type="match status" value="1"/>
</dbReference>
<comment type="similarity">
    <text evidence="3 7">Belongs to the flagella basal body rod proteins family.</text>
</comment>
<dbReference type="Pfam" id="PF06429">
    <property type="entry name" value="Flg_bbr_C"/>
    <property type="match status" value="1"/>
</dbReference>
<dbReference type="SUPFAM" id="SSF64518">
    <property type="entry name" value="Phase 1 flagellin"/>
    <property type="match status" value="1"/>
</dbReference>
<evidence type="ECO:0000313" key="12">
    <source>
        <dbReference type="Proteomes" id="UP000049979"/>
    </source>
</evidence>
<dbReference type="STRING" id="301302.ERS852420_02992"/>
<proteinExistence type="inferred from homology"/>
<protein>
    <recommendedName>
        <fullName evidence="4 7">Flagellar hook-associated protein 1</fullName>
        <shortName evidence="7">HAP1</shortName>
    </recommendedName>
</protein>
<dbReference type="PANTHER" id="PTHR30033:SF2">
    <property type="entry name" value="FLAGELLAR HOOK PROTEIN"/>
    <property type="match status" value="1"/>
</dbReference>
<gene>
    <name evidence="7" type="primary">flgK</name>
    <name evidence="11" type="ORF">M72_25231</name>
</gene>
<dbReference type="PANTHER" id="PTHR30033">
    <property type="entry name" value="FLAGELLAR HOOK-ASSOCIATED PROTEIN 1"/>
    <property type="match status" value="1"/>
</dbReference>
<dbReference type="GO" id="GO:0005576">
    <property type="term" value="C:extracellular region"/>
    <property type="evidence" value="ECO:0007669"/>
    <property type="project" value="UniProtKB-SubCell"/>
</dbReference>
<dbReference type="InterPro" id="IPR010930">
    <property type="entry name" value="Flg_bb/hook_C_dom"/>
</dbReference>
<dbReference type="InterPro" id="IPR019776">
    <property type="entry name" value="Flagellar_basal_body_rod_CS"/>
</dbReference>
<reference evidence="12" key="1">
    <citation type="submission" date="2015-05" db="EMBL/GenBank/DDBJ databases">
        <authorList>
            <consortium name="Pathogen Informatics"/>
        </authorList>
    </citation>
    <scope>NUCLEOTIDE SEQUENCE [LARGE SCALE GENOMIC DNA]</scope>
    <source>
        <strain evidence="12">M72</strain>
    </source>
</reference>
<evidence type="ECO:0000259" key="10">
    <source>
        <dbReference type="Pfam" id="PF22638"/>
    </source>
</evidence>
<name>A0A0M6WHH0_9FIRM</name>
<evidence type="ECO:0000256" key="1">
    <source>
        <dbReference type="ARBA" id="ARBA00004365"/>
    </source>
</evidence>
<dbReference type="OrthoDB" id="9802553at2"/>
<keyword evidence="12" id="KW-1185">Reference proteome</keyword>
<dbReference type="GO" id="GO:0005198">
    <property type="term" value="F:structural molecule activity"/>
    <property type="evidence" value="ECO:0007669"/>
    <property type="project" value="UniProtKB-UniRule"/>
</dbReference>
<dbReference type="InterPro" id="IPR053927">
    <property type="entry name" value="FlgK_helical"/>
</dbReference>
<feature type="domain" description="Flagellar hook-associated protein FlgK helical" evidence="10">
    <location>
        <begin position="104"/>
        <end position="262"/>
    </location>
</feature>
<evidence type="ECO:0000313" key="11">
    <source>
        <dbReference type="EMBL" id="CRL35998.1"/>
    </source>
</evidence>
<evidence type="ECO:0000256" key="7">
    <source>
        <dbReference type="RuleBase" id="RU362065"/>
    </source>
</evidence>
<dbReference type="RefSeq" id="WP_055067454.1">
    <property type="nucleotide sequence ID" value="NZ_CP173697.1"/>
</dbReference>
<evidence type="ECO:0000256" key="6">
    <source>
        <dbReference type="ARBA" id="ARBA00023143"/>
    </source>
</evidence>
<keyword evidence="6 7" id="KW-0975">Bacterial flagellum</keyword>
<sequence>MGNGFGSLYIGASGLQNAQYALNTTANNLANVNTTGYVRQQVRFADKNYNKLKDPNKNVNMQQYGLGVSIGDVVHARDIFLDKSYRQENGRKGFYTSFYEITDYVQDLFQELNGEQFKQSVSDLHQAFQELEPNMDNSTQQNLVLEKADLLLSRTKSLYDDMKSYQSNINEQIKDDVDRVNKIGNRIYELNLQIQKVEAGGQETAMTLRDERDNLLDELGGYGSVSIKEDATGFTYVDFESTPFIDDNKCYNIGLQEDKETGFYTPYWTQLSDVDKQQYVRVFKKNEVISTDLNTDVGSIKAKLLARGDGYGTYQDLESEEAYDRISGCTMMETEAQVSALLHNIVTKINDAYCPNKTVDTDVTYTDADGNQVSLKGKKVLDAANCAVGEDGQLPPRELFTRVGMDRYTKVTGDDGNTYYVYNEEDENDPTTLYSLNNISINKELRKQITLMPYKNQNGTDYPLGEKLMSLWNDKEMTLNPYDKKPCTFEGYYNKLIGQIGNDGSTFQSASETLTGALSSIDNQRQQTMGVSSDEELTHMIKFQSAYNASSRFMTVISQMTELIVTGLK</sequence>
<evidence type="ECO:0000256" key="3">
    <source>
        <dbReference type="ARBA" id="ARBA00009677"/>
    </source>
</evidence>
<evidence type="ECO:0000256" key="2">
    <source>
        <dbReference type="ARBA" id="ARBA00004613"/>
    </source>
</evidence>
<evidence type="ECO:0000256" key="5">
    <source>
        <dbReference type="ARBA" id="ARBA00022525"/>
    </source>
</evidence>
<dbReference type="GO" id="GO:0009424">
    <property type="term" value="C:bacterial-type flagellum hook"/>
    <property type="evidence" value="ECO:0007669"/>
    <property type="project" value="UniProtKB-UniRule"/>
</dbReference>
<accession>A0A0M6WHH0</accession>
<dbReference type="Pfam" id="PF00460">
    <property type="entry name" value="Flg_bb_rod"/>
    <property type="match status" value="1"/>
</dbReference>
<evidence type="ECO:0000259" key="9">
    <source>
        <dbReference type="Pfam" id="PF06429"/>
    </source>
</evidence>
<keyword evidence="11" id="KW-0282">Flagellum</keyword>
<dbReference type="Proteomes" id="UP000049979">
    <property type="component" value="Unassembled WGS sequence"/>
</dbReference>
<dbReference type="Pfam" id="PF22638">
    <property type="entry name" value="FlgK_D1"/>
    <property type="match status" value="1"/>
</dbReference>
<comment type="subcellular location">
    <subcellularLocation>
        <location evidence="1 7">Bacterial flagellum</location>
    </subcellularLocation>
    <subcellularLocation>
        <location evidence="2 7">Secreted</location>
    </subcellularLocation>
</comment>
<dbReference type="EMBL" id="CVRR01000010">
    <property type="protein sequence ID" value="CRL35998.1"/>
    <property type="molecule type" value="Genomic_DNA"/>
</dbReference>
<organism evidence="11 12">
    <name type="scientific">Roseburia faecis</name>
    <dbReference type="NCBI Taxonomy" id="301302"/>
    <lineage>
        <taxon>Bacteria</taxon>
        <taxon>Bacillati</taxon>
        <taxon>Bacillota</taxon>
        <taxon>Clostridia</taxon>
        <taxon>Lachnospirales</taxon>
        <taxon>Lachnospiraceae</taxon>
        <taxon>Roseburia</taxon>
    </lineage>
</organism>
<dbReference type="InterPro" id="IPR001444">
    <property type="entry name" value="Flag_bb_rod_N"/>
</dbReference>
<dbReference type="PRINTS" id="PR01005">
    <property type="entry name" value="FLGHOOKAP1"/>
</dbReference>
<dbReference type="InterPro" id="IPR002371">
    <property type="entry name" value="FlgK"/>
</dbReference>
<evidence type="ECO:0000259" key="8">
    <source>
        <dbReference type="Pfam" id="PF00460"/>
    </source>
</evidence>
<keyword evidence="11" id="KW-0969">Cilium</keyword>
<evidence type="ECO:0000256" key="4">
    <source>
        <dbReference type="ARBA" id="ARBA00016244"/>
    </source>
</evidence>
<keyword evidence="11" id="KW-0966">Cell projection</keyword>
<feature type="domain" description="Flagellar basal body rod protein N-terminal" evidence="8">
    <location>
        <begin position="8"/>
        <end position="37"/>
    </location>
</feature>